<evidence type="ECO:0000259" key="3">
    <source>
        <dbReference type="Pfam" id="PF02397"/>
    </source>
</evidence>
<dbReference type="EMBL" id="BAVZ01000005">
    <property type="protein sequence ID" value="GAF08072.1"/>
    <property type="molecule type" value="Genomic_DNA"/>
</dbReference>
<keyword evidence="2" id="KW-0812">Transmembrane</keyword>
<feature type="domain" description="Bacterial sugar transferase" evidence="3">
    <location>
        <begin position="35"/>
        <end position="223"/>
    </location>
</feature>
<keyword evidence="4" id="KW-0808">Transferase</keyword>
<proteinExistence type="inferred from homology"/>
<dbReference type="PANTHER" id="PTHR30576">
    <property type="entry name" value="COLANIC BIOSYNTHESIS UDP-GLUCOSE LIPID CARRIER TRANSFERASE"/>
    <property type="match status" value="1"/>
</dbReference>
<evidence type="ECO:0000313" key="4">
    <source>
        <dbReference type="EMBL" id="GAF08072.1"/>
    </source>
</evidence>
<dbReference type="OrthoDB" id="9808602at2"/>
<keyword evidence="2" id="KW-1133">Transmembrane helix</keyword>
<dbReference type="Proteomes" id="UP000019364">
    <property type="component" value="Unassembled WGS sequence"/>
</dbReference>
<evidence type="ECO:0000313" key="5">
    <source>
        <dbReference type="Proteomes" id="UP000019364"/>
    </source>
</evidence>
<dbReference type="STRING" id="1236976.JCM16418_2110"/>
<dbReference type="PANTHER" id="PTHR30576:SF10">
    <property type="entry name" value="SLL5057 PROTEIN"/>
    <property type="match status" value="1"/>
</dbReference>
<dbReference type="GO" id="GO:0016780">
    <property type="term" value="F:phosphotransferase activity, for other substituted phosphate groups"/>
    <property type="evidence" value="ECO:0007669"/>
    <property type="project" value="TreeGrafter"/>
</dbReference>
<keyword evidence="5" id="KW-1185">Reference proteome</keyword>
<feature type="transmembrane region" description="Helical" evidence="2">
    <location>
        <begin position="40"/>
        <end position="61"/>
    </location>
</feature>
<accession>W7YI01</accession>
<dbReference type="AlphaFoldDB" id="W7YI01"/>
<gene>
    <name evidence="4" type="ORF">JCM16418_2110</name>
</gene>
<comment type="similarity">
    <text evidence="1">Belongs to the bacterial sugar transferase family.</text>
</comment>
<protein>
    <submittedName>
        <fullName evidence="4">Undecaprenyl-phosphate galactosephosphotransferase</fullName>
    </submittedName>
</protein>
<sequence length="229" mass="26490">MSMKPLEKTMEVGQFSSEVFPVYQNKGRTRFEWIKRIQDIVLSLLGILILSPVFIIIALFIKAEDPRGPIFFAQVRVGKNGIPFRMFKFRSMAQNAEERLAELIHQNEIHGAMFKMKNDPRVTRIGRIIRKTSMDELPQLLNVLRGEMSLVGPRPPLPREVNDYTPYDMQRLMVIPGCTGLWQVSGRNHVGFHEMVELDLKYIREQSFTNDLRILLRTVKVVLGSNDAY</sequence>
<dbReference type="InterPro" id="IPR003362">
    <property type="entry name" value="Bact_transf"/>
</dbReference>
<evidence type="ECO:0000256" key="1">
    <source>
        <dbReference type="ARBA" id="ARBA00006464"/>
    </source>
</evidence>
<evidence type="ECO:0000256" key="2">
    <source>
        <dbReference type="SAM" id="Phobius"/>
    </source>
</evidence>
<dbReference type="Pfam" id="PF02397">
    <property type="entry name" value="Bac_transf"/>
    <property type="match status" value="1"/>
</dbReference>
<organism evidence="4 5">
    <name type="scientific">Paenibacillus pini JCM 16418</name>
    <dbReference type="NCBI Taxonomy" id="1236976"/>
    <lineage>
        <taxon>Bacteria</taxon>
        <taxon>Bacillati</taxon>
        <taxon>Bacillota</taxon>
        <taxon>Bacilli</taxon>
        <taxon>Bacillales</taxon>
        <taxon>Paenibacillaceae</taxon>
        <taxon>Paenibacillus</taxon>
    </lineage>
</organism>
<dbReference type="RefSeq" id="WP_036648132.1">
    <property type="nucleotide sequence ID" value="NZ_BAVZ01000005.1"/>
</dbReference>
<name>W7YI01_9BACL</name>
<keyword evidence="2" id="KW-0472">Membrane</keyword>
<reference evidence="4 5" key="1">
    <citation type="journal article" date="2014" name="Genome Announc.">
        <title>Draft Genome Sequence of Paenibacillus pini JCM 16418T, Isolated from the Rhizosphere of Pine Tree.</title>
        <authorList>
            <person name="Yuki M."/>
            <person name="Oshima K."/>
            <person name="Suda W."/>
            <person name="Oshida Y."/>
            <person name="Kitamura K."/>
            <person name="Iida Y."/>
            <person name="Hattori M."/>
            <person name="Ohkuma M."/>
        </authorList>
    </citation>
    <scope>NUCLEOTIDE SEQUENCE [LARGE SCALE GENOMIC DNA]</scope>
    <source>
        <strain evidence="4 5">JCM 16418</strain>
    </source>
</reference>
<comment type="caution">
    <text evidence="4">The sequence shown here is derived from an EMBL/GenBank/DDBJ whole genome shotgun (WGS) entry which is preliminary data.</text>
</comment>
<dbReference type="eggNOG" id="COG2148">
    <property type="taxonomic scope" value="Bacteria"/>
</dbReference>